<feature type="transmembrane region" description="Helical" evidence="14">
    <location>
        <begin position="6"/>
        <end position="25"/>
    </location>
</feature>
<accession>A0A7T5UG84</accession>
<keyword evidence="10" id="KW-1038">Host endoplasmic reticulum</keyword>
<dbReference type="GO" id="GO:0046740">
    <property type="term" value="P:transport of virus in host, cell to cell"/>
    <property type="evidence" value="ECO:0007669"/>
    <property type="project" value="UniProtKB-KW"/>
</dbReference>
<protein>
    <recommendedName>
        <fullName evidence="3">Movement protein TGBp3</fullName>
    </recommendedName>
    <alternativeName>
        <fullName evidence="12">7 kDa protein</fullName>
    </alternativeName>
    <alternativeName>
        <fullName evidence="13">Triple gene block 3 protein</fullName>
    </alternativeName>
</protein>
<sequence length="65" mass="6736">MQPLGGLLIFVIAFVVAYLLLNSIIPASNSCVIRVTGESATVNSCGTSEELAVVIRALGEALRSS</sequence>
<comment type="function">
    <text evidence="11">Plays a role in viral cell-to-cell propagation, by facilitating genome transport to neighboring plant cells through plasmosdesmata. May induce the formation of granular vesicles derived from the Endoplasmic reticulum, which align on actin filaments.</text>
</comment>
<keyword evidence="4" id="KW-0813">Transport</keyword>
<evidence type="ECO:0000256" key="8">
    <source>
        <dbReference type="ARBA" id="ARBA00023031"/>
    </source>
</evidence>
<evidence type="ECO:0000256" key="13">
    <source>
        <dbReference type="ARBA" id="ARBA00033148"/>
    </source>
</evidence>
<keyword evidence="8" id="KW-0916">Viral movement protein</keyword>
<keyword evidence="5 14" id="KW-0812">Transmembrane</keyword>
<evidence type="ECO:0000256" key="5">
    <source>
        <dbReference type="ARBA" id="ARBA00022692"/>
    </source>
</evidence>
<comment type="subcellular location">
    <subcellularLocation>
        <location evidence="1">Host endoplasmic reticulum membrane</location>
    </subcellularLocation>
</comment>
<name>A0A7T5UG84_9VIRU</name>
<evidence type="ECO:0000256" key="12">
    <source>
        <dbReference type="ARBA" id="ARBA00030266"/>
    </source>
</evidence>
<dbReference type="GO" id="GO:0044167">
    <property type="term" value="C:host cell endoplasmic reticulum membrane"/>
    <property type="evidence" value="ECO:0007669"/>
    <property type="project" value="UniProtKB-SubCell"/>
</dbReference>
<evidence type="ECO:0000256" key="1">
    <source>
        <dbReference type="ARBA" id="ARBA00004625"/>
    </source>
</evidence>
<evidence type="ECO:0000256" key="2">
    <source>
        <dbReference type="ARBA" id="ARBA00010355"/>
    </source>
</evidence>
<keyword evidence="9 14" id="KW-0472">Membrane</keyword>
<keyword evidence="6" id="KW-1043">Host membrane</keyword>
<evidence type="ECO:0000256" key="7">
    <source>
        <dbReference type="ARBA" id="ARBA00022989"/>
    </source>
</evidence>
<evidence type="ECO:0000256" key="4">
    <source>
        <dbReference type="ARBA" id="ARBA00022448"/>
    </source>
</evidence>
<evidence type="ECO:0000256" key="6">
    <source>
        <dbReference type="ARBA" id="ARBA00022870"/>
    </source>
</evidence>
<dbReference type="InterPro" id="IPR003411">
    <property type="entry name" value="TGBp3"/>
</dbReference>
<evidence type="ECO:0000256" key="10">
    <source>
        <dbReference type="ARBA" id="ARBA00023184"/>
    </source>
</evidence>
<dbReference type="EMBL" id="MW328762">
    <property type="protein sequence ID" value="QQG34686.1"/>
    <property type="molecule type" value="Genomic_RNA"/>
</dbReference>
<reference evidence="15" key="1">
    <citation type="submission" date="2020-11" db="EMBL/GenBank/DDBJ databases">
        <authorList>
            <person name="Bejerman N."/>
        </authorList>
    </citation>
    <scope>NUCLEOTIDE SEQUENCE</scope>
    <source>
        <strain evidence="15">Cap</strain>
    </source>
</reference>
<organism evidence="15">
    <name type="scientific">Caper carlavirus 1</name>
    <dbReference type="NCBI Taxonomy" id="2794419"/>
    <lineage>
        <taxon>Viruses</taxon>
        <taxon>Riboviria</taxon>
        <taxon>Orthornavirae</taxon>
        <taxon>Kitrinoviricota</taxon>
        <taxon>Alsuviricetes</taxon>
        <taxon>Tymovirales</taxon>
        <taxon>Betaflexiviridae</taxon>
        <taxon>Quinvirinae</taxon>
        <taxon>Carlavirus</taxon>
    </lineage>
</organism>
<evidence type="ECO:0000256" key="11">
    <source>
        <dbReference type="ARBA" id="ARBA00025270"/>
    </source>
</evidence>
<evidence type="ECO:0000313" key="15">
    <source>
        <dbReference type="EMBL" id="QQG34686.1"/>
    </source>
</evidence>
<comment type="similarity">
    <text evidence="2">Belongs to the Tymovirales TGBp3 protein family.</text>
</comment>
<evidence type="ECO:0000256" key="3">
    <source>
        <dbReference type="ARBA" id="ARBA00013812"/>
    </source>
</evidence>
<keyword evidence="7 14" id="KW-1133">Transmembrane helix</keyword>
<evidence type="ECO:0000256" key="14">
    <source>
        <dbReference type="SAM" id="Phobius"/>
    </source>
</evidence>
<dbReference type="Pfam" id="PF02495">
    <property type="entry name" value="TGBp3"/>
    <property type="match status" value="1"/>
</dbReference>
<evidence type="ECO:0000256" key="9">
    <source>
        <dbReference type="ARBA" id="ARBA00023136"/>
    </source>
</evidence>
<proteinExistence type="inferred from homology"/>